<evidence type="ECO:0000313" key="1">
    <source>
        <dbReference type="EMBL" id="KAK7295599.1"/>
    </source>
</evidence>
<organism evidence="1 2">
    <name type="scientific">Clitoria ternatea</name>
    <name type="common">Butterfly pea</name>
    <dbReference type="NCBI Taxonomy" id="43366"/>
    <lineage>
        <taxon>Eukaryota</taxon>
        <taxon>Viridiplantae</taxon>
        <taxon>Streptophyta</taxon>
        <taxon>Embryophyta</taxon>
        <taxon>Tracheophyta</taxon>
        <taxon>Spermatophyta</taxon>
        <taxon>Magnoliopsida</taxon>
        <taxon>eudicotyledons</taxon>
        <taxon>Gunneridae</taxon>
        <taxon>Pentapetalae</taxon>
        <taxon>rosids</taxon>
        <taxon>fabids</taxon>
        <taxon>Fabales</taxon>
        <taxon>Fabaceae</taxon>
        <taxon>Papilionoideae</taxon>
        <taxon>50 kb inversion clade</taxon>
        <taxon>NPAAA clade</taxon>
        <taxon>indigoferoid/millettioid clade</taxon>
        <taxon>Phaseoleae</taxon>
        <taxon>Clitoria</taxon>
    </lineage>
</organism>
<accession>A0AAN9JE41</accession>
<sequence>MRAHRVKGVLHVRPLPPKLRRAIPFVTSHFISYLPQEKGISFLDNLAQFMFYFAGHMIAATGGAESGWF</sequence>
<dbReference type="Proteomes" id="UP001359559">
    <property type="component" value="Unassembled WGS sequence"/>
</dbReference>
<dbReference type="AlphaFoldDB" id="A0AAN9JE41"/>
<protein>
    <submittedName>
        <fullName evidence="1">Uncharacterized protein</fullName>
    </submittedName>
</protein>
<comment type="caution">
    <text evidence="1">The sequence shown here is derived from an EMBL/GenBank/DDBJ whole genome shotgun (WGS) entry which is preliminary data.</text>
</comment>
<proteinExistence type="predicted"/>
<gene>
    <name evidence="1" type="ORF">RJT34_18510</name>
</gene>
<dbReference type="EMBL" id="JAYKXN010000004">
    <property type="protein sequence ID" value="KAK7295599.1"/>
    <property type="molecule type" value="Genomic_DNA"/>
</dbReference>
<name>A0AAN9JE41_CLITE</name>
<reference evidence="1 2" key="1">
    <citation type="submission" date="2024-01" db="EMBL/GenBank/DDBJ databases">
        <title>The genomes of 5 underutilized Papilionoideae crops provide insights into root nodulation and disease resistance.</title>
        <authorList>
            <person name="Yuan L."/>
        </authorList>
    </citation>
    <scope>NUCLEOTIDE SEQUENCE [LARGE SCALE GENOMIC DNA]</scope>
    <source>
        <strain evidence="1">LY-2023</strain>
        <tissue evidence="1">Leaf</tissue>
    </source>
</reference>
<evidence type="ECO:0000313" key="2">
    <source>
        <dbReference type="Proteomes" id="UP001359559"/>
    </source>
</evidence>
<keyword evidence="2" id="KW-1185">Reference proteome</keyword>